<evidence type="ECO:0000256" key="4">
    <source>
        <dbReference type="ARBA" id="ARBA00018116"/>
    </source>
</evidence>
<dbReference type="GO" id="GO:0042407">
    <property type="term" value="P:cristae formation"/>
    <property type="evidence" value="ECO:0007669"/>
    <property type="project" value="TreeGrafter"/>
</dbReference>
<comment type="similarity">
    <text evidence="2 13">Belongs to the MICOS complex subunit Mic60 family.</text>
</comment>
<evidence type="ECO:0000256" key="10">
    <source>
        <dbReference type="ARBA" id="ARBA00023128"/>
    </source>
</evidence>
<evidence type="ECO:0000313" key="16">
    <source>
        <dbReference type="Proteomes" id="UP000298138"/>
    </source>
</evidence>
<evidence type="ECO:0000256" key="13">
    <source>
        <dbReference type="RuleBase" id="RU363000"/>
    </source>
</evidence>
<comment type="function">
    <text evidence="12">Component of the MICOS complex, a large protein complex of the mitochondrial inner membrane that plays crucial roles in the maintenance of crista junctions, inner membrane architecture, and formation of contact sites to the outer membrane. Plays a role in keeping cristae membranes connected to the inner boundary membrane. Also promotes protein import via the mitochondrial intermembrane space assembly (MIA) pathway.</text>
</comment>
<evidence type="ECO:0000256" key="12">
    <source>
        <dbReference type="ARBA" id="ARBA00025571"/>
    </source>
</evidence>
<dbReference type="STRING" id="341454.A0A4S2MVR5"/>
<evidence type="ECO:0000256" key="9">
    <source>
        <dbReference type="ARBA" id="ARBA00023054"/>
    </source>
</evidence>
<evidence type="ECO:0000313" key="15">
    <source>
        <dbReference type="EMBL" id="TGZ80681.1"/>
    </source>
</evidence>
<keyword evidence="16" id="KW-1185">Reference proteome</keyword>
<dbReference type="InterPro" id="IPR019133">
    <property type="entry name" value="MIC60"/>
</dbReference>
<accession>A0A4S2MVR5</accession>
<gene>
    <name evidence="15" type="ORF">EX30DRAFT_341333</name>
</gene>
<evidence type="ECO:0000256" key="11">
    <source>
        <dbReference type="ARBA" id="ARBA00023136"/>
    </source>
</evidence>
<dbReference type="InParanoid" id="A0A4S2MVR5"/>
<reference evidence="15 16" key="1">
    <citation type="submission" date="2019-04" db="EMBL/GenBank/DDBJ databases">
        <title>Comparative genomics and transcriptomics to analyze fruiting body development in filamentous ascomycetes.</title>
        <authorList>
            <consortium name="DOE Joint Genome Institute"/>
            <person name="Lutkenhaus R."/>
            <person name="Traeger S."/>
            <person name="Breuer J."/>
            <person name="Kuo A."/>
            <person name="Lipzen A."/>
            <person name="Pangilinan J."/>
            <person name="Dilworth D."/>
            <person name="Sandor L."/>
            <person name="Poggeler S."/>
            <person name="Barry K."/>
            <person name="Grigoriev I.V."/>
            <person name="Nowrousian M."/>
        </authorList>
    </citation>
    <scope>NUCLEOTIDE SEQUENCE [LARGE SCALE GENOMIC DNA]</scope>
    <source>
        <strain evidence="15 16">CBS 389.68</strain>
    </source>
</reference>
<evidence type="ECO:0000256" key="3">
    <source>
        <dbReference type="ARBA" id="ARBA00011875"/>
    </source>
</evidence>
<keyword evidence="8 13" id="KW-1133">Transmembrane helix</keyword>
<dbReference type="AlphaFoldDB" id="A0A4S2MVR5"/>
<feature type="region of interest" description="Disordered" evidence="14">
    <location>
        <begin position="246"/>
        <end position="266"/>
    </location>
</feature>
<evidence type="ECO:0000256" key="8">
    <source>
        <dbReference type="ARBA" id="ARBA00022989"/>
    </source>
</evidence>
<dbReference type="PANTHER" id="PTHR15415">
    <property type="entry name" value="MITOFILIN"/>
    <property type="match status" value="1"/>
</dbReference>
<evidence type="ECO:0000256" key="14">
    <source>
        <dbReference type="SAM" id="MobiDB-lite"/>
    </source>
</evidence>
<organism evidence="15 16">
    <name type="scientific">Ascodesmis nigricans</name>
    <dbReference type="NCBI Taxonomy" id="341454"/>
    <lineage>
        <taxon>Eukaryota</taxon>
        <taxon>Fungi</taxon>
        <taxon>Dikarya</taxon>
        <taxon>Ascomycota</taxon>
        <taxon>Pezizomycotina</taxon>
        <taxon>Pezizomycetes</taxon>
        <taxon>Pezizales</taxon>
        <taxon>Ascodesmidaceae</taxon>
        <taxon>Ascodesmis</taxon>
    </lineage>
</organism>
<dbReference type="OrthoDB" id="10261039at2759"/>
<sequence>MLRLSLQTSSTASAFARTAIGSSSSRTVLRLPRQPLQRRLISVSKSIAAANDSSKPPVLPGSASQTQPLETPPGKTTESGLSPPKDDAPPSTDATQVPLQPPAPNGAGEDALPLKDPGLDAPGAKSPPPMPDAHKHSGLSHLGQTTAPPPPPPPHPKKTRRFRNLLLGLTFISAAAFGGGVFYSLKSDNVHDFFTEYIPFGEEAVLYFEEREFRRRFPNALAKIESKEPSTKVTIPKTAGATWRVKKDEPEPSDVSTTGPHISSKKAEKQFEERKAAIETVVVPAVEKKGLKATEVAREPAPPSKDLEKLDRAGVTGAPAAPAEPAVAVIEQPVPTAAPSTTTVSTLSLPEDTDPVVKDLVASINTLISSVNTSSSPEDYTSALESAKYELERLNREIVVLKGVTDDKLRERDLEFNKAAQGLVNDANTLVTQLELNYREEFEKERSRLAAAYREKLDTELTRTQELADQKLKNELLEQAIDLKRQWISQIQDQVEHERSGRLGKLAALEAAVRDLENITASASTIVTRNLKTQQLFTALEAVRVAAESPDQPKPFLREMAALKEIAKSIADEDVDDEDVIAAAINSINPAAYQAGIATHPQLVERFRNVAREVRKAALLPEDAGIAAHAGNWLLSKLMFRKAASVLAGGRKDEEGEEDVETILARTEAFLQEGDVDRAAREVNQLRGWARILAMDWLREARRVLEVQQAVEVIAAEARVQSLRVQQE</sequence>
<dbReference type="GO" id="GO:0061617">
    <property type="term" value="C:MICOS complex"/>
    <property type="evidence" value="ECO:0007669"/>
    <property type="project" value="TreeGrafter"/>
</dbReference>
<feature type="region of interest" description="Disordered" evidence="14">
    <location>
        <begin position="47"/>
        <end position="160"/>
    </location>
</feature>
<feature type="compositionally biased region" description="Polar residues" evidence="14">
    <location>
        <begin position="62"/>
        <end position="80"/>
    </location>
</feature>
<feature type="transmembrane region" description="Helical" evidence="13">
    <location>
        <begin position="165"/>
        <end position="185"/>
    </location>
</feature>
<keyword evidence="10 13" id="KW-0496">Mitochondrion</keyword>
<comment type="subunit">
    <text evidence="3 13">Component of the mitochondrial contact site and cristae organizing system (MICOS) complex.</text>
</comment>
<keyword evidence="9" id="KW-0175">Coiled coil</keyword>
<dbReference type="EMBL" id="ML220123">
    <property type="protein sequence ID" value="TGZ80681.1"/>
    <property type="molecule type" value="Genomic_DNA"/>
</dbReference>
<keyword evidence="7" id="KW-0809">Transit peptide</keyword>
<dbReference type="FunCoup" id="A0A4S2MVR5">
    <property type="interactions" value="168"/>
</dbReference>
<evidence type="ECO:0000256" key="1">
    <source>
        <dbReference type="ARBA" id="ARBA00004434"/>
    </source>
</evidence>
<evidence type="ECO:0000256" key="7">
    <source>
        <dbReference type="ARBA" id="ARBA00022946"/>
    </source>
</evidence>
<comment type="subcellular location">
    <subcellularLocation>
        <location evidence="1 13">Mitochondrion inner membrane</location>
        <topology evidence="1 13">Single-pass membrane protein</topology>
    </subcellularLocation>
</comment>
<name>A0A4S2MVR5_9PEZI</name>
<evidence type="ECO:0000256" key="2">
    <source>
        <dbReference type="ARBA" id="ARBA00010877"/>
    </source>
</evidence>
<dbReference type="PANTHER" id="PTHR15415:SF7">
    <property type="entry name" value="MICOS COMPLEX SUBUNIT MIC60"/>
    <property type="match status" value="1"/>
</dbReference>
<keyword evidence="5 13" id="KW-0812">Transmembrane</keyword>
<keyword evidence="6 13" id="KW-0999">Mitochondrion inner membrane</keyword>
<proteinExistence type="inferred from homology"/>
<keyword evidence="11 13" id="KW-0472">Membrane</keyword>
<evidence type="ECO:0000256" key="5">
    <source>
        <dbReference type="ARBA" id="ARBA00022692"/>
    </source>
</evidence>
<dbReference type="Proteomes" id="UP000298138">
    <property type="component" value="Unassembled WGS sequence"/>
</dbReference>
<protein>
    <recommendedName>
        <fullName evidence="4 13">MICOS complex subunit MIC60</fullName>
    </recommendedName>
    <alternativeName>
        <fullName evidence="13">Mitofilin</fullName>
    </alternativeName>
</protein>
<evidence type="ECO:0000256" key="6">
    <source>
        <dbReference type="ARBA" id="ARBA00022792"/>
    </source>
</evidence>
<dbReference type="Pfam" id="PF09731">
    <property type="entry name" value="Mitofilin"/>
    <property type="match status" value="1"/>
</dbReference>